<dbReference type="EC" id="4.2.1.59" evidence="4"/>
<dbReference type="FunFam" id="3.10.129.10:FF:000001">
    <property type="entry name" value="3-hydroxyacyl-[acyl-carrier-protein] dehydratase FabZ"/>
    <property type="match status" value="1"/>
</dbReference>
<proteinExistence type="inferred from homology"/>
<evidence type="ECO:0000256" key="5">
    <source>
        <dbReference type="ARBA" id="ARBA00022490"/>
    </source>
</evidence>
<dbReference type="GO" id="GO:0009245">
    <property type="term" value="P:lipid A biosynthetic process"/>
    <property type="evidence" value="ECO:0007669"/>
    <property type="project" value="UniProtKB-KW"/>
</dbReference>
<organism evidence="11 12">
    <name type="scientific">Lachnospira eligens</name>
    <dbReference type="NCBI Taxonomy" id="39485"/>
    <lineage>
        <taxon>Bacteria</taxon>
        <taxon>Bacillati</taxon>
        <taxon>Bacillota</taxon>
        <taxon>Clostridia</taxon>
        <taxon>Lachnospirales</taxon>
        <taxon>Lachnospiraceae</taxon>
        <taxon>Lachnospira</taxon>
    </lineage>
</organism>
<dbReference type="EMBL" id="CZBU01000001">
    <property type="protein sequence ID" value="CUQ74893.1"/>
    <property type="molecule type" value="Genomic_DNA"/>
</dbReference>
<comment type="subcellular location">
    <subcellularLocation>
        <location evidence="2">Cytoplasm</location>
    </subcellularLocation>
</comment>
<dbReference type="Pfam" id="PF07977">
    <property type="entry name" value="FabA"/>
    <property type="match status" value="1"/>
</dbReference>
<evidence type="ECO:0000256" key="9">
    <source>
        <dbReference type="ARBA" id="ARBA00023239"/>
    </source>
</evidence>
<comment type="function">
    <text evidence="10">Involved in unsaturated fatty acids biosynthesis. Catalyzes the dehydration of short chain beta-hydroxyacyl-ACPs and long chain saturated and unsaturated beta-hydroxyacyl-ACPs.</text>
</comment>
<dbReference type="GO" id="GO:0016020">
    <property type="term" value="C:membrane"/>
    <property type="evidence" value="ECO:0007669"/>
    <property type="project" value="GOC"/>
</dbReference>
<dbReference type="GO" id="GO:0019171">
    <property type="term" value="F:(3R)-hydroxyacyl-[acyl-carrier-protein] dehydratase activity"/>
    <property type="evidence" value="ECO:0007669"/>
    <property type="project" value="UniProtKB-EC"/>
</dbReference>
<comment type="catalytic activity">
    <reaction evidence="1">
        <text>a (3R)-hydroxyacyl-[ACP] = a (2E)-enoyl-[ACP] + H2O</text>
        <dbReference type="Rhea" id="RHEA:13097"/>
        <dbReference type="Rhea" id="RHEA-COMP:9925"/>
        <dbReference type="Rhea" id="RHEA-COMP:9945"/>
        <dbReference type="ChEBI" id="CHEBI:15377"/>
        <dbReference type="ChEBI" id="CHEBI:78784"/>
        <dbReference type="ChEBI" id="CHEBI:78827"/>
        <dbReference type="EC" id="4.2.1.59"/>
    </reaction>
</comment>
<evidence type="ECO:0000256" key="10">
    <source>
        <dbReference type="ARBA" id="ARBA00025049"/>
    </source>
</evidence>
<evidence type="ECO:0000313" key="11">
    <source>
        <dbReference type="EMBL" id="CUQ74893.1"/>
    </source>
</evidence>
<accession>A0A174YIF0</accession>
<dbReference type="Proteomes" id="UP000095621">
    <property type="component" value="Unassembled WGS sequence"/>
</dbReference>
<keyword evidence="9 11" id="KW-0456">Lyase</keyword>
<comment type="similarity">
    <text evidence="3">Belongs to the thioester dehydratase family. FabZ subfamily.</text>
</comment>
<dbReference type="InterPro" id="IPR029069">
    <property type="entry name" value="HotDog_dom_sf"/>
</dbReference>
<dbReference type="PANTHER" id="PTHR30272">
    <property type="entry name" value="3-HYDROXYACYL-[ACYL-CARRIER-PROTEIN] DEHYDRATASE"/>
    <property type="match status" value="1"/>
</dbReference>
<keyword evidence="8" id="KW-0443">Lipid metabolism</keyword>
<name>A0A174YIF0_9FIRM</name>
<dbReference type="AlphaFoldDB" id="A0A174YIF0"/>
<reference evidence="11 12" key="1">
    <citation type="submission" date="2015-09" db="EMBL/GenBank/DDBJ databases">
        <authorList>
            <consortium name="Pathogen Informatics"/>
        </authorList>
    </citation>
    <scope>NUCLEOTIDE SEQUENCE [LARGE SCALE GENOMIC DNA]</scope>
    <source>
        <strain evidence="11 12">2789STDY5834875</strain>
    </source>
</reference>
<keyword evidence="5" id="KW-0963">Cytoplasm</keyword>
<keyword evidence="7" id="KW-0441">Lipid A biosynthesis</keyword>
<evidence type="ECO:0000256" key="8">
    <source>
        <dbReference type="ARBA" id="ARBA00023098"/>
    </source>
</evidence>
<sequence length="152" mass="16855">MMNIFEINKRIGQRPPFQMIEKVLELEPNVSARGIKNVSINEPYFMGHFPDAPIMPGVLIIESCAQLCSLVIDDGGKSRKEGKLYVLLKVDGFKFVKPVIPGDTLDITVTATRINKVLASFDAVVKVDGNVYAKGSMTFTTVDRKDIYGTEE</sequence>
<keyword evidence="6" id="KW-0444">Lipid biosynthesis</keyword>
<dbReference type="NCBIfam" id="NF000582">
    <property type="entry name" value="PRK00006.1"/>
    <property type="match status" value="1"/>
</dbReference>
<evidence type="ECO:0000256" key="7">
    <source>
        <dbReference type="ARBA" id="ARBA00022556"/>
    </source>
</evidence>
<dbReference type="OrthoDB" id="9772788at2"/>
<dbReference type="InterPro" id="IPR013114">
    <property type="entry name" value="FabA_FabZ"/>
</dbReference>
<dbReference type="PANTHER" id="PTHR30272:SF1">
    <property type="entry name" value="3-HYDROXYACYL-[ACYL-CARRIER-PROTEIN] DEHYDRATASE"/>
    <property type="match status" value="1"/>
</dbReference>
<dbReference type="Gene3D" id="3.10.129.10">
    <property type="entry name" value="Hotdog Thioesterase"/>
    <property type="match status" value="1"/>
</dbReference>
<evidence type="ECO:0000256" key="6">
    <source>
        <dbReference type="ARBA" id="ARBA00022516"/>
    </source>
</evidence>
<evidence type="ECO:0000256" key="4">
    <source>
        <dbReference type="ARBA" id="ARBA00013167"/>
    </source>
</evidence>
<evidence type="ECO:0000313" key="12">
    <source>
        <dbReference type="Proteomes" id="UP000095621"/>
    </source>
</evidence>
<dbReference type="CDD" id="cd01288">
    <property type="entry name" value="FabZ"/>
    <property type="match status" value="1"/>
</dbReference>
<protein>
    <recommendedName>
        <fullName evidence="4">3-hydroxyacyl-[acyl-carrier-protein] dehydratase</fullName>
        <ecNumber evidence="4">4.2.1.59</ecNumber>
    </recommendedName>
</protein>
<dbReference type="SUPFAM" id="SSF54637">
    <property type="entry name" value="Thioesterase/thiol ester dehydrase-isomerase"/>
    <property type="match status" value="1"/>
</dbReference>
<evidence type="ECO:0000256" key="3">
    <source>
        <dbReference type="ARBA" id="ARBA00009174"/>
    </source>
</evidence>
<dbReference type="RefSeq" id="WP_055214089.1">
    <property type="nucleotide sequence ID" value="NZ_CZBU01000001.1"/>
</dbReference>
<dbReference type="GO" id="GO:0005737">
    <property type="term" value="C:cytoplasm"/>
    <property type="evidence" value="ECO:0007669"/>
    <property type="project" value="UniProtKB-SubCell"/>
</dbReference>
<evidence type="ECO:0000256" key="1">
    <source>
        <dbReference type="ARBA" id="ARBA00001055"/>
    </source>
</evidence>
<gene>
    <name evidence="11" type="primary">fabZ_1</name>
    <name evidence="11" type="ORF">ERS852490_00212</name>
</gene>
<evidence type="ECO:0000256" key="2">
    <source>
        <dbReference type="ARBA" id="ARBA00004496"/>
    </source>
</evidence>